<keyword evidence="1" id="KW-0812">Transmembrane</keyword>
<proteinExistence type="predicted"/>
<dbReference type="PANTHER" id="PTHR11439:SF498">
    <property type="entry name" value="DNAK FAMILY PROTEIN"/>
    <property type="match status" value="1"/>
</dbReference>
<gene>
    <name evidence="2" type="ORF">KK1_006706</name>
</gene>
<evidence type="ECO:0000313" key="3">
    <source>
        <dbReference type="Proteomes" id="UP000075243"/>
    </source>
</evidence>
<dbReference type="AlphaFoldDB" id="A0A151U487"/>
<sequence length="277" mass="32201">MQIVGDHTRYTWIYLMQTKNETRTHITNFITLVENQFIYAPTTTHSQAIFCILCYLKQAPGSGIFLSANSTPQLKAFIDSDWDGCPGTRRSITGFSIYLGDSLISWRSKKQLIVSRSSLETEYRALTSTTCEIQWLTYLLEDLCIQFTRPAILYCDNQSAIQIATNQFFHERTKHIEIDFHIVREKVNSSLLKLLPVTSSLQLADIFTKALSPTLFQSLRSKLGMMNIHSQLEGVLMIICYMYYNLFRYYVICSFLSLFISIFQFRFQLVYKSYFSQ</sequence>
<keyword evidence="3" id="KW-1185">Reference proteome</keyword>
<dbReference type="InterPro" id="IPR043502">
    <property type="entry name" value="DNA/RNA_pol_sf"/>
</dbReference>
<dbReference type="PANTHER" id="PTHR11439">
    <property type="entry name" value="GAG-POL-RELATED RETROTRANSPOSON"/>
    <property type="match status" value="1"/>
</dbReference>
<protein>
    <submittedName>
        <fullName evidence="2">Retrovirus-related Pol polyprotein from transposon TNT 1-94</fullName>
    </submittedName>
</protein>
<evidence type="ECO:0000256" key="1">
    <source>
        <dbReference type="SAM" id="Phobius"/>
    </source>
</evidence>
<keyword evidence="1" id="KW-1133">Transmembrane helix</keyword>
<dbReference type="Proteomes" id="UP000075243">
    <property type="component" value="Chromosome 2"/>
</dbReference>
<dbReference type="SUPFAM" id="SSF56672">
    <property type="entry name" value="DNA/RNA polymerases"/>
    <property type="match status" value="1"/>
</dbReference>
<dbReference type="CDD" id="cd09272">
    <property type="entry name" value="RNase_HI_RT_Ty1"/>
    <property type="match status" value="1"/>
</dbReference>
<accession>A0A151U487</accession>
<organism evidence="2 3">
    <name type="scientific">Cajanus cajan</name>
    <name type="common">Pigeon pea</name>
    <name type="synonym">Cajanus indicus</name>
    <dbReference type="NCBI Taxonomy" id="3821"/>
    <lineage>
        <taxon>Eukaryota</taxon>
        <taxon>Viridiplantae</taxon>
        <taxon>Streptophyta</taxon>
        <taxon>Embryophyta</taxon>
        <taxon>Tracheophyta</taxon>
        <taxon>Spermatophyta</taxon>
        <taxon>Magnoliopsida</taxon>
        <taxon>eudicotyledons</taxon>
        <taxon>Gunneridae</taxon>
        <taxon>Pentapetalae</taxon>
        <taxon>rosids</taxon>
        <taxon>fabids</taxon>
        <taxon>Fabales</taxon>
        <taxon>Fabaceae</taxon>
        <taxon>Papilionoideae</taxon>
        <taxon>50 kb inversion clade</taxon>
        <taxon>NPAAA clade</taxon>
        <taxon>indigoferoid/millettioid clade</taxon>
        <taxon>Phaseoleae</taxon>
        <taxon>Cajanus</taxon>
    </lineage>
</organism>
<evidence type="ECO:0000313" key="2">
    <source>
        <dbReference type="EMBL" id="KYP74038.1"/>
    </source>
</evidence>
<keyword evidence="1" id="KW-0472">Membrane</keyword>
<name>A0A151U487_CAJCA</name>
<dbReference type="STRING" id="3821.A0A151U487"/>
<dbReference type="Gramene" id="C.cajan_06518.t">
    <property type="protein sequence ID" value="C.cajan_06518.t"/>
    <property type="gene ID" value="C.cajan_06518"/>
</dbReference>
<feature type="transmembrane region" description="Helical" evidence="1">
    <location>
        <begin position="247"/>
        <end position="267"/>
    </location>
</feature>
<reference evidence="2 3" key="1">
    <citation type="journal article" date="2012" name="Nat. Biotechnol.">
        <title>Draft genome sequence of pigeonpea (Cajanus cajan), an orphan legume crop of resource-poor farmers.</title>
        <authorList>
            <person name="Varshney R.K."/>
            <person name="Chen W."/>
            <person name="Li Y."/>
            <person name="Bharti A.K."/>
            <person name="Saxena R.K."/>
            <person name="Schlueter J.A."/>
            <person name="Donoghue M.T."/>
            <person name="Azam S."/>
            <person name="Fan G."/>
            <person name="Whaley A.M."/>
            <person name="Farmer A.D."/>
            <person name="Sheridan J."/>
            <person name="Iwata A."/>
            <person name="Tuteja R."/>
            <person name="Penmetsa R.V."/>
            <person name="Wu W."/>
            <person name="Upadhyaya H.D."/>
            <person name="Yang S.P."/>
            <person name="Shah T."/>
            <person name="Saxena K.B."/>
            <person name="Michael T."/>
            <person name="McCombie W.R."/>
            <person name="Yang B."/>
            <person name="Zhang G."/>
            <person name="Yang H."/>
            <person name="Wang J."/>
            <person name="Spillane C."/>
            <person name="Cook D.R."/>
            <person name="May G.D."/>
            <person name="Xu X."/>
            <person name="Jackson S.A."/>
        </authorList>
    </citation>
    <scope>NUCLEOTIDE SEQUENCE [LARGE SCALE GENOMIC DNA]</scope>
    <source>
        <strain evidence="3">cv. Asha</strain>
    </source>
</reference>
<dbReference type="EMBL" id="CM003604">
    <property type="protein sequence ID" value="KYP74038.1"/>
    <property type="molecule type" value="Genomic_DNA"/>
</dbReference>